<feature type="domain" description="BTB" evidence="1">
    <location>
        <begin position="23"/>
        <end position="93"/>
    </location>
</feature>
<organism evidence="2 3">
    <name type="scientific">Elsinoe australis</name>
    <dbReference type="NCBI Taxonomy" id="40998"/>
    <lineage>
        <taxon>Eukaryota</taxon>
        <taxon>Fungi</taxon>
        <taxon>Dikarya</taxon>
        <taxon>Ascomycota</taxon>
        <taxon>Pezizomycotina</taxon>
        <taxon>Dothideomycetes</taxon>
        <taxon>Dothideomycetidae</taxon>
        <taxon>Myriangiales</taxon>
        <taxon>Elsinoaceae</taxon>
        <taxon>Elsinoe</taxon>
    </lineage>
</organism>
<accession>A0A4U7B0N3</accession>
<dbReference type="PROSITE" id="PS50097">
    <property type="entry name" value="BTB"/>
    <property type="match status" value="2"/>
</dbReference>
<sequence>MSTPPEATTANRETVTICQAWEGDVYIVPGAEATRRYLVSSAVLRRASPVFQAMLSDRYAEGQDLSRQSPNEIILEDDEENILEAVLCMVHNDFDNSYDDFWESPNKIAQLCDKYDCIAFLAGYMGVWLRAQSMEPFSYGDEEELCERIVAARIFKEQLYAKIFLHRLAMHLDGHLNPLHEVADGLLDVSQIRRVQGLRQSMRVQIADIAHDLIEPGRQCSFIVMFTAENEFGHLLVELVKEQRPHQAILLVKRFVESLQYCICNAESAVGFCTAAAKRAVKHGFALVHTFSHSRGFTSPGTVLYFFIPFASPSGLLSQPPSYLYSLSSGNIMVVLDTELLYDTGDVLLVPGEGANKRYLASPFVLGFASPVFKAMFSDRYAEGPHLSSSSPKEPLLQGDDKEALTTVLRYMHFEEENDSVPGSDIYQFSVVCDKYN</sequence>
<evidence type="ECO:0000313" key="2">
    <source>
        <dbReference type="EMBL" id="TKX24688.1"/>
    </source>
</evidence>
<evidence type="ECO:0000313" key="3">
    <source>
        <dbReference type="Proteomes" id="UP000308133"/>
    </source>
</evidence>
<feature type="domain" description="BTB" evidence="1">
    <location>
        <begin position="345"/>
        <end position="413"/>
    </location>
</feature>
<comment type="caution">
    <text evidence="2">The sequence shown here is derived from an EMBL/GenBank/DDBJ whole genome shotgun (WGS) entry which is preliminary data.</text>
</comment>
<evidence type="ECO:0000259" key="1">
    <source>
        <dbReference type="PROSITE" id="PS50097"/>
    </source>
</evidence>
<dbReference type="AlphaFoldDB" id="A0A4U7B0N3"/>
<dbReference type="Proteomes" id="UP000308133">
    <property type="component" value="Unassembled WGS sequence"/>
</dbReference>
<gene>
    <name evidence="2" type="ORF">C1H76_3298</name>
</gene>
<dbReference type="InterPro" id="IPR000210">
    <property type="entry name" value="BTB/POZ_dom"/>
</dbReference>
<proteinExistence type="predicted"/>
<dbReference type="InterPro" id="IPR011333">
    <property type="entry name" value="SKP1/BTB/POZ_sf"/>
</dbReference>
<protein>
    <submittedName>
        <fullName evidence="2">BTB/POZ domain-containing protein 16</fullName>
    </submittedName>
</protein>
<dbReference type="EMBL" id="PTQR01000039">
    <property type="protein sequence ID" value="TKX24688.1"/>
    <property type="molecule type" value="Genomic_DNA"/>
</dbReference>
<reference evidence="2 3" key="1">
    <citation type="submission" date="2018-02" db="EMBL/GenBank/DDBJ databases">
        <title>Draft genome sequences of Elsinoe sp., causing black scab on jojoba.</title>
        <authorList>
            <person name="Stodart B."/>
            <person name="Jeffress S."/>
            <person name="Ash G."/>
            <person name="Arun Chinnappa K."/>
        </authorList>
    </citation>
    <scope>NUCLEOTIDE SEQUENCE [LARGE SCALE GENOMIC DNA]</scope>
    <source>
        <strain evidence="2 3">Hillstone_2</strain>
    </source>
</reference>
<dbReference type="Gene3D" id="3.30.710.10">
    <property type="entry name" value="Potassium Channel Kv1.1, Chain A"/>
    <property type="match status" value="2"/>
</dbReference>
<name>A0A4U7B0N3_9PEZI</name>